<evidence type="ECO:0000256" key="2">
    <source>
        <dbReference type="ARBA" id="ARBA00022692"/>
    </source>
</evidence>
<organism evidence="7 8">
    <name type="scientific">Meridianimarinicoccus aquatilis</name>
    <dbReference type="NCBI Taxonomy" id="2552766"/>
    <lineage>
        <taxon>Bacteria</taxon>
        <taxon>Pseudomonadati</taxon>
        <taxon>Pseudomonadota</taxon>
        <taxon>Alphaproteobacteria</taxon>
        <taxon>Rhodobacterales</taxon>
        <taxon>Paracoccaceae</taxon>
        <taxon>Meridianimarinicoccus</taxon>
    </lineage>
</organism>
<evidence type="ECO:0000256" key="5">
    <source>
        <dbReference type="SAM" id="Phobius"/>
    </source>
</evidence>
<feature type="domain" description="NnrU" evidence="6">
    <location>
        <begin position="5"/>
        <end position="180"/>
    </location>
</feature>
<evidence type="ECO:0000313" key="8">
    <source>
        <dbReference type="Proteomes" id="UP000294562"/>
    </source>
</evidence>
<keyword evidence="4 5" id="KW-0472">Membrane</keyword>
<dbReference type="EMBL" id="SMZO01000001">
    <property type="protein sequence ID" value="TDL91472.1"/>
    <property type="molecule type" value="Genomic_DNA"/>
</dbReference>
<dbReference type="GO" id="GO:0016020">
    <property type="term" value="C:membrane"/>
    <property type="evidence" value="ECO:0007669"/>
    <property type="project" value="UniProtKB-SubCell"/>
</dbReference>
<evidence type="ECO:0000259" key="6">
    <source>
        <dbReference type="Pfam" id="PF07298"/>
    </source>
</evidence>
<sequence>MGFLLLILGIALWIGAHVFKRVAPERRAAMGDKGRGVIAALLGLSLLLIILGYRGAGFINVWYPPEWMVHINNVLMLFAFYSFGIGASKGRHAQKIRHPQLTAVKIWAVAHLIANGDLASIVLFGSMLGWAVAEVILINKAVPVWEKPSEIRPNGDVKNAIISAVLYVIVAGIHVLLGVYPFG</sequence>
<keyword evidence="2 5" id="KW-0812">Transmembrane</keyword>
<proteinExistence type="predicted"/>
<evidence type="ECO:0000256" key="4">
    <source>
        <dbReference type="ARBA" id="ARBA00023136"/>
    </source>
</evidence>
<gene>
    <name evidence="7" type="ORF">E2L05_00775</name>
</gene>
<dbReference type="AlphaFoldDB" id="A0A4R6B5V8"/>
<dbReference type="RefSeq" id="WP_133340976.1">
    <property type="nucleotide sequence ID" value="NZ_SMZO01000001.1"/>
</dbReference>
<comment type="caution">
    <text evidence="7">The sequence shown here is derived from an EMBL/GenBank/DDBJ whole genome shotgun (WGS) entry which is preliminary data.</text>
</comment>
<comment type="subcellular location">
    <subcellularLocation>
        <location evidence="1">Membrane</location>
        <topology evidence="1">Multi-pass membrane protein</topology>
    </subcellularLocation>
</comment>
<feature type="transmembrane region" description="Helical" evidence="5">
    <location>
        <begin position="118"/>
        <end position="139"/>
    </location>
</feature>
<reference evidence="7 8" key="1">
    <citation type="submission" date="2019-03" db="EMBL/GenBank/DDBJ databases">
        <title>Rhodobacteraceae bacterium SM1902, a new member of the family Rhodobacteraceae isolated from Yantai.</title>
        <authorList>
            <person name="Sun Y."/>
        </authorList>
    </citation>
    <scope>NUCLEOTIDE SEQUENCE [LARGE SCALE GENOMIC DNA]</scope>
    <source>
        <strain evidence="7 8">SM1902</strain>
    </source>
</reference>
<protein>
    <recommendedName>
        <fullName evidence="6">NnrU domain-containing protein</fullName>
    </recommendedName>
</protein>
<dbReference type="InterPro" id="IPR009915">
    <property type="entry name" value="NnrU_dom"/>
</dbReference>
<evidence type="ECO:0000313" key="7">
    <source>
        <dbReference type="EMBL" id="TDL91472.1"/>
    </source>
</evidence>
<keyword evidence="3 5" id="KW-1133">Transmembrane helix</keyword>
<evidence type="ECO:0000256" key="3">
    <source>
        <dbReference type="ARBA" id="ARBA00022989"/>
    </source>
</evidence>
<keyword evidence="8" id="KW-1185">Reference proteome</keyword>
<feature type="transmembrane region" description="Helical" evidence="5">
    <location>
        <begin position="160"/>
        <end position="182"/>
    </location>
</feature>
<accession>A0A4R6B5V8</accession>
<dbReference type="Proteomes" id="UP000294562">
    <property type="component" value="Unassembled WGS sequence"/>
</dbReference>
<dbReference type="Pfam" id="PF07298">
    <property type="entry name" value="NnrU"/>
    <property type="match status" value="1"/>
</dbReference>
<feature type="transmembrane region" description="Helical" evidence="5">
    <location>
        <begin position="36"/>
        <end position="55"/>
    </location>
</feature>
<name>A0A4R6B5V8_9RHOB</name>
<feature type="transmembrane region" description="Helical" evidence="5">
    <location>
        <begin position="67"/>
        <end position="87"/>
    </location>
</feature>
<evidence type="ECO:0000256" key="1">
    <source>
        <dbReference type="ARBA" id="ARBA00004141"/>
    </source>
</evidence>
<dbReference type="OrthoDB" id="5293641at2"/>